<keyword evidence="2" id="KW-1185">Reference proteome</keyword>
<proteinExistence type="predicted"/>
<dbReference type="OrthoDB" id="10264655at2759"/>
<dbReference type="InterPro" id="IPR043198">
    <property type="entry name" value="Cyclin/Ssn8"/>
</dbReference>
<organism evidence="1 2">
    <name type="scientific">Elsinoe ampelina</name>
    <dbReference type="NCBI Taxonomy" id="302913"/>
    <lineage>
        <taxon>Eukaryota</taxon>
        <taxon>Fungi</taxon>
        <taxon>Dikarya</taxon>
        <taxon>Ascomycota</taxon>
        <taxon>Pezizomycotina</taxon>
        <taxon>Dothideomycetes</taxon>
        <taxon>Dothideomycetidae</taxon>
        <taxon>Myriangiales</taxon>
        <taxon>Elsinoaceae</taxon>
        <taxon>Elsinoe</taxon>
    </lineage>
</organism>
<dbReference type="GO" id="GO:0006357">
    <property type="term" value="P:regulation of transcription by RNA polymerase II"/>
    <property type="evidence" value="ECO:0007669"/>
    <property type="project" value="InterPro"/>
</dbReference>
<protein>
    <submittedName>
        <fullName evidence="1">Cyclin-like protein</fullName>
    </submittedName>
</protein>
<dbReference type="SUPFAM" id="SSF47954">
    <property type="entry name" value="Cyclin-like"/>
    <property type="match status" value="2"/>
</dbReference>
<name>A0A6A6GKL1_9PEZI</name>
<accession>A0A6A6GKL1</accession>
<gene>
    <name evidence="1" type="ORF">BDZ85DRAFT_48551</name>
</gene>
<dbReference type="Proteomes" id="UP000799538">
    <property type="component" value="Unassembled WGS sequence"/>
</dbReference>
<dbReference type="InterPro" id="IPR036915">
    <property type="entry name" value="Cyclin-like_sf"/>
</dbReference>
<evidence type="ECO:0000313" key="1">
    <source>
        <dbReference type="EMBL" id="KAF2226304.1"/>
    </source>
</evidence>
<reference evidence="2" key="1">
    <citation type="journal article" date="2020" name="Stud. Mycol.">
        <title>101 Dothideomycetes genomes: A test case for predicting lifestyles and emergence of pathogens.</title>
        <authorList>
            <person name="Haridas S."/>
            <person name="Albert R."/>
            <person name="Binder M."/>
            <person name="Bloem J."/>
            <person name="LaButti K."/>
            <person name="Salamov A."/>
            <person name="Andreopoulos B."/>
            <person name="Baker S."/>
            <person name="Barry K."/>
            <person name="Bills G."/>
            <person name="Bluhm B."/>
            <person name="Cannon C."/>
            <person name="Castanera R."/>
            <person name="Culley D."/>
            <person name="Daum C."/>
            <person name="Ezra D."/>
            <person name="Gonzalez J."/>
            <person name="Henrissat B."/>
            <person name="Kuo A."/>
            <person name="Liang C."/>
            <person name="Lipzen A."/>
            <person name="Lutzoni F."/>
            <person name="Magnuson J."/>
            <person name="Mondo S."/>
            <person name="Nolan M."/>
            <person name="Ohm R."/>
            <person name="Pangilinan J."/>
            <person name="Park H.-J."/>
            <person name="Ramirez L."/>
            <person name="Alfaro M."/>
            <person name="Sun H."/>
            <person name="Tritt A."/>
            <person name="Yoshinaga Y."/>
            <person name="Zwiers L.-H."/>
            <person name="Turgeon B."/>
            <person name="Goodwin S."/>
            <person name="Spatafora J."/>
            <person name="Crous P."/>
            <person name="Grigoriev I."/>
        </authorList>
    </citation>
    <scope>NUCLEOTIDE SEQUENCE [LARGE SCALE GENOMIC DNA]</scope>
    <source>
        <strain evidence="2">CECT 20119</strain>
    </source>
</reference>
<dbReference type="Gene3D" id="1.10.472.10">
    <property type="entry name" value="Cyclin-like"/>
    <property type="match status" value="2"/>
</dbReference>
<dbReference type="PANTHER" id="PTHR10026">
    <property type="entry name" value="CYCLIN"/>
    <property type="match status" value="1"/>
</dbReference>
<dbReference type="EMBL" id="ML992502">
    <property type="protein sequence ID" value="KAF2226304.1"/>
    <property type="molecule type" value="Genomic_DNA"/>
</dbReference>
<dbReference type="GO" id="GO:0016538">
    <property type="term" value="F:cyclin-dependent protein serine/threonine kinase regulator activity"/>
    <property type="evidence" value="ECO:0007669"/>
    <property type="project" value="InterPro"/>
</dbReference>
<sequence length="299" mass="32541">MAPVILGLSQLSNPIATPDQLSQSASQIAGVPRDLEDSIRYSTSSIIQAVGILLRLPQQTIAETIVIFCRFWIGPKGGSLLDHSAKDIAAAALYLVTKPGPYPLSPKQILNAFYYVIHASEHDVENSTASKHGVIPLYTEGQIEIDRAALLRGESQILQILGFQLHVALPHALCINYLQTLGVLTADSGHELARRAHAHLNSSLLNPQLIYLTHQPCDLAAAAIYLGARETEVNLPDEPWWEVFDVDREDLGFLVVAMTSMAGFAEDQEIKARIAPPPLTSKGVRDEIGTVIPRNGDHP</sequence>
<dbReference type="AlphaFoldDB" id="A0A6A6GKL1"/>
<evidence type="ECO:0000313" key="2">
    <source>
        <dbReference type="Proteomes" id="UP000799538"/>
    </source>
</evidence>